<evidence type="ECO:0000256" key="1">
    <source>
        <dbReference type="ARBA" id="ARBA00022729"/>
    </source>
</evidence>
<dbReference type="NCBIfam" id="TIGR04183">
    <property type="entry name" value="Por_Secre_tail"/>
    <property type="match status" value="1"/>
</dbReference>
<dbReference type="Proteomes" id="UP000184109">
    <property type="component" value="Unassembled WGS sequence"/>
</dbReference>
<accession>A0A1M5U5C6</accession>
<organism evidence="3 4">
    <name type="scientific">Wenyingzhuangia marina</name>
    <dbReference type="NCBI Taxonomy" id="1195760"/>
    <lineage>
        <taxon>Bacteria</taxon>
        <taxon>Pseudomonadati</taxon>
        <taxon>Bacteroidota</taxon>
        <taxon>Flavobacteriia</taxon>
        <taxon>Flavobacteriales</taxon>
        <taxon>Flavobacteriaceae</taxon>
        <taxon>Wenyingzhuangia</taxon>
    </lineage>
</organism>
<name>A0A1M5U5C6_9FLAO</name>
<protein>
    <submittedName>
        <fullName evidence="3">Por secretion system C-terminal sorting domain-containing protein</fullName>
    </submittedName>
</protein>
<evidence type="ECO:0000313" key="4">
    <source>
        <dbReference type="Proteomes" id="UP000184109"/>
    </source>
</evidence>
<dbReference type="Pfam" id="PF08757">
    <property type="entry name" value="CotH"/>
    <property type="match status" value="1"/>
</dbReference>
<keyword evidence="1" id="KW-0732">Signal</keyword>
<dbReference type="OrthoDB" id="9803752at2"/>
<reference evidence="4" key="1">
    <citation type="submission" date="2016-11" db="EMBL/GenBank/DDBJ databases">
        <authorList>
            <person name="Varghese N."/>
            <person name="Submissions S."/>
        </authorList>
    </citation>
    <scope>NUCLEOTIDE SEQUENCE [LARGE SCALE GENOMIC DNA]</scope>
    <source>
        <strain evidence="4">DSM 100572</strain>
    </source>
</reference>
<dbReference type="SUPFAM" id="SSF49785">
    <property type="entry name" value="Galactose-binding domain-like"/>
    <property type="match status" value="1"/>
</dbReference>
<gene>
    <name evidence="3" type="ORF">SAMN05444281_1042</name>
</gene>
<sequence>MLKIKTLLITIFSFTHLYCQNHWENIINETDEFKYFLPTIEPTENWKSLNYDDSSWEAGFGGFGYGDNDDTTIIPSIKSIFLRKEFTISNTVKINNLIFNIDYDDAFVAYLNGVEIGRSKNIPNGTPSINENISIDHEAQLYSGGQPDYFTVDINLLNTESNILAIHILNIDKNSSDLSARIFLNAEISDSNIIFNKIPSWFKQPISYTSSNLPIIKINTEGKTIVDEPKIMAKMQIINNSNGINNFSDTQYEYDGDIGIEIRGNTSQGFQKKSYSLETRLSDGSNNNVSILGMPSENDWVLHGPYSDKSLMRNALAYSIGNAMGNGWHPRTQFVEVEINGEYNGIYLFVEKIKRDKNRVNIANLKPEDNSGDELTGGYIISIDRDQEGSWNSPFLGRTGSVDIPFSYVDPDYEDLTTQQRNYIKDYITDFEYSLNGNNFKDPNLGYRAYIDVESFVDYFIITELARDIDGYRVSVFFHKDKDSKGGKLTMTPFWDYNLCFGNANFFGGGDNNGWASDGIGNGDWYEIPFWWDRFREDPYFETVLKYRWEALRKNVLNKNTINNIIDSYHDILQVPQTRNFDKFDILSTYVWPNNYVGNTYANEVNYLKSWIDGRIDWIDAQINLIEPSFLSNNKLETNNIATVYPNPFNDKFTVALKTMSHSNIKIVIYNLLGQTVFQKNINSVSENQSIEITYNDLGNKGSMFIYKIIEKGYQVKSGIIVHK</sequence>
<dbReference type="InterPro" id="IPR008979">
    <property type="entry name" value="Galactose-bd-like_sf"/>
</dbReference>
<evidence type="ECO:0000259" key="2">
    <source>
        <dbReference type="Pfam" id="PF18962"/>
    </source>
</evidence>
<evidence type="ECO:0000313" key="3">
    <source>
        <dbReference type="EMBL" id="SHH58164.1"/>
    </source>
</evidence>
<proteinExistence type="predicted"/>
<dbReference type="RefSeq" id="WP_073119001.1">
    <property type="nucleotide sequence ID" value="NZ_BMEN01000002.1"/>
</dbReference>
<dbReference type="AlphaFoldDB" id="A0A1M5U5C6"/>
<dbReference type="InterPro" id="IPR014867">
    <property type="entry name" value="Spore_coat_CotH_CotH2/3/7"/>
</dbReference>
<dbReference type="PANTHER" id="PTHR40050:SF1">
    <property type="entry name" value="INNER SPORE COAT PROTEIN H"/>
    <property type="match status" value="1"/>
</dbReference>
<dbReference type="EMBL" id="FQXQ01000002">
    <property type="protein sequence ID" value="SHH58164.1"/>
    <property type="molecule type" value="Genomic_DNA"/>
</dbReference>
<dbReference type="PANTHER" id="PTHR40050">
    <property type="entry name" value="INNER SPORE COAT PROTEIN H"/>
    <property type="match status" value="1"/>
</dbReference>
<keyword evidence="4" id="KW-1185">Reference proteome</keyword>
<dbReference type="Pfam" id="PF18962">
    <property type="entry name" value="Por_Secre_tail"/>
    <property type="match status" value="1"/>
</dbReference>
<feature type="domain" description="Secretion system C-terminal sorting" evidence="2">
    <location>
        <begin position="644"/>
        <end position="716"/>
    </location>
</feature>
<dbReference type="STRING" id="1195760.SAMN05444281_1042"/>
<dbReference type="Gene3D" id="2.60.120.260">
    <property type="entry name" value="Galactose-binding domain-like"/>
    <property type="match status" value="1"/>
</dbReference>
<dbReference type="InterPro" id="IPR026444">
    <property type="entry name" value="Secre_tail"/>
</dbReference>